<dbReference type="EMBL" id="QXGA01000393">
    <property type="protein sequence ID" value="KAE9146669.1"/>
    <property type="molecule type" value="Genomic_DNA"/>
</dbReference>
<evidence type="ECO:0000256" key="2">
    <source>
        <dbReference type="ARBA" id="ARBA00016066"/>
    </source>
</evidence>
<evidence type="ECO:0000313" key="21">
    <source>
        <dbReference type="Proteomes" id="UP000433483"/>
    </source>
</evidence>
<dbReference type="InterPro" id="IPR037679">
    <property type="entry name" value="Apc5"/>
</dbReference>
<evidence type="ECO:0000313" key="14">
    <source>
        <dbReference type="EMBL" id="KAE9117275.1"/>
    </source>
</evidence>
<accession>A0A6A3SLI4</accession>
<evidence type="ECO:0000313" key="25">
    <source>
        <dbReference type="Proteomes" id="UP000441208"/>
    </source>
</evidence>
<evidence type="ECO:0000313" key="27">
    <source>
        <dbReference type="Proteomes" id="UP000476176"/>
    </source>
</evidence>
<dbReference type="GO" id="GO:0005680">
    <property type="term" value="C:anaphase-promoting complex"/>
    <property type="evidence" value="ECO:0007669"/>
    <property type="project" value="InterPro"/>
</dbReference>
<evidence type="ECO:0000313" key="22">
    <source>
        <dbReference type="Proteomes" id="UP000437068"/>
    </source>
</evidence>
<dbReference type="Proteomes" id="UP000433483">
    <property type="component" value="Unassembled WGS sequence"/>
</dbReference>
<evidence type="ECO:0000259" key="11">
    <source>
        <dbReference type="Pfam" id="PF12862"/>
    </source>
</evidence>
<dbReference type="OrthoDB" id="2504561at2759"/>
<proteinExistence type="inferred from homology"/>
<dbReference type="Proteomes" id="UP000460718">
    <property type="component" value="Unassembled WGS sequence"/>
</dbReference>
<name>A0A6A3SLI4_9STRA</name>
<dbReference type="UniPathway" id="UPA00143"/>
<evidence type="ECO:0000256" key="4">
    <source>
        <dbReference type="ARBA" id="ARBA00022776"/>
    </source>
</evidence>
<feature type="compositionally biased region" description="Polar residues" evidence="9">
    <location>
        <begin position="315"/>
        <end position="328"/>
    </location>
</feature>
<keyword evidence="3" id="KW-0132">Cell division</keyword>
<evidence type="ECO:0000313" key="16">
    <source>
        <dbReference type="EMBL" id="KAE9233076.1"/>
    </source>
</evidence>
<organism evidence="14 25">
    <name type="scientific">Phytophthora fragariae</name>
    <dbReference type="NCBI Taxonomy" id="53985"/>
    <lineage>
        <taxon>Eukaryota</taxon>
        <taxon>Sar</taxon>
        <taxon>Stramenopiles</taxon>
        <taxon>Oomycota</taxon>
        <taxon>Peronosporomycetes</taxon>
        <taxon>Peronosporales</taxon>
        <taxon>Peronosporaceae</taxon>
        <taxon>Phytophthora</taxon>
    </lineage>
</organism>
<feature type="signal peptide" evidence="10">
    <location>
        <begin position="1"/>
        <end position="23"/>
    </location>
</feature>
<evidence type="ECO:0000313" key="18">
    <source>
        <dbReference type="EMBL" id="KAE9239893.1"/>
    </source>
</evidence>
<dbReference type="PANTHER" id="PTHR12830">
    <property type="entry name" value="ANAPHASE-PROMOTING COMPLEX SUBUNIT 5"/>
    <property type="match status" value="1"/>
</dbReference>
<keyword evidence="10" id="KW-0732">Signal</keyword>
<feature type="chain" id="PRO_5033523202" description="Anaphase-promoting complex subunit 5" evidence="10">
    <location>
        <begin position="24"/>
        <end position="993"/>
    </location>
</feature>
<dbReference type="PANTHER" id="PTHR12830:SF9">
    <property type="entry name" value="ANAPHASE-PROMOTING COMPLEX SUBUNIT 5"/>
    <property type="match status" value="1"/>
</dbReference>
<dbReference type="EMBL" id="QXFW01000453">
    <property type="protein sequence ID" value="KAE9011751.1"/>
    <property type="molecule type" value="Genomic_DNA"/>
</dbReference>
<feature type="region of interest" description="Disordered" evidence="9">
    <location>
        <begin position="241"/>
        <end position="272"/>
    </location>
</feature>
<feature type="compositionally biased region" description="Polar residues" evidence="9">
    <location>
        <begin position="249"/>
        <end position="271"/>
    </location>
</feature>
<keyword evidence="6" id="KW-0131">Cell cycle</keyword>
<evidence type="ECO:0000256" key="5">
    <source>
        <dbReference type="ARBA" id="ARBA00022786"/>
    </source>
</evidence>
<keyword evidence="4" id="KW-0498">Mitosis</keyword>
<dbReference type="Proteomes" id="UP000437068">
    <property type="component" value="Unassembled WGS sequence"/>
</dbReference>
<evidence type="ECO:0000256" key="6">
    <source>
        <dbReference type="ARBA" id="ARBA00023306"/>
    </source>
</evidence>
<reference evidence="20 21" key="1">
    <citation type="submission" date="2018-08" db="EMBL/GenBank/DDBJ databases">
        <title>Genomic investigation of the strawberry pathogen Phytophthora fragariae indicates pathogenicity is determined by transcriptional variation in three key races.</title>
        <authorList>
            <person name="Adams T.M."/>
            <person name="Armitage A.D."/>
            <person name="Sobczyk M.K."/>
            <person name="Bates H.J."/>
            <person name="Dunwell J.M."/>
            <person name="Nellist C.F."/>
            <person name="Harrison R.J."/>
        </authorList>
    </citation>
    <scope>NUCLEOTIDE SEQUENCE [LARGE SCALE GENOMIC DNA]</scope>
    <source>
        <strain evidence="19 22">A4</strain>
        <strain evidence="18 23">BC-1</strain>
        <strain evidence="17 27">BC-23</strain>
        <strain evidence="16 21">NOV-27</strain>
        <strain evidence="15 24">NOV-5</strain>
        <strain evidence="14 25">NOV-71</strain>
        <strain evidence="12 20">NOV-9</strain>
        <strain evidence="13 26">SCRP245</strain>
    </source>
</reference>
<dbReference type="GO" id="GO:0031145">
    <property type="term" value="P:anaphase-promoting complex-dependent catabolic process"/>
    <property type="evidence" value="ECO:0007669"/>
    <property type="project" value="TreeGrafter"/>
</dbReference>
<dbReference type="GO" id="GO:0070979">
    <property type="term" value="P:protein K11-linked ubiquitination"/>
    <property type="evidence" value="ECO:0007669"/>
    <property type="project" value="TreeGrafter"/>
</dbReference>
<dbReference type="Proteomes" id="UP000440732">
    <property type="component" value="Unassembled WGS sequence"/>
</dbReference>
<evidence type="ECO:0000313" key="12">
    <source>
        <dbReference type="EMBL" id="KAE8940251.1"/>
    </source>
</evidence>
<feature type="region of interest" description="Disordered" evidence="9">
    <location>
        <begin position="27"/>
        <end position="53"/>
    </location>
</feature>
<feature type="domain" description="Anaphase-promoting complex subunit 5" evidence="11">
    <location>
        <begin position="349"/>
        <end position="465"/>
    </location>
</feature>
<dbReference type="Proteomes" id="UP000441208">
    <property type="component" value="Unassembled WGS sequence"/>
</dbReference>
<comment type="caution">
    <text evidence="14">The sequence shown here is derived from an EMBL/GenBank/DDBJ whole genome shotgun (WGS) entry which is preliminary data.</text>
</comment>
<keyword evidence="5" id="KW-0833">Ubl conjugation pathway</keyword>
<feature type="compositionally biased region" description="Low complexity" evidence="9">
    <location>
        <begin position="390"/>
        <end position="400"/>
    </location>
</feature>
<sequence>MRKWKANAYVLSVCLLVSEYVRQQQQDASQGGAGEDSVASLVDAPHAPPAAPAVSRTSLNALARFLRREIQHPLQAGVSANQRAEFTTLKSLLRRLEISLDSAKDFEQLSWQLVSILSKIESPDAVMNTVEQISECVAPLDNSREDADDVDVDSTSSTLVRTSLLGVFVRSFLLAVNRLLFDGLSRLFDDVQQYLEQFREDMEKDRKSEEEGKDSSLELIGSPASQHLWNESKMEDDDLLLSPIHSGSAKPSHSLPSADTLMTTPAPTKNDPQIWVEKMLTTEAVRDVDDPAAWSNDQLNYILNDIAHEMDGGASNHQWNAQQTNGDQSTEDQLRELRKKMDGSNPNVLYVRYLSFLHDRDYQGAIDSLHQYHDVLSPRHDPRLSGNANSDGVGSASPSSAGATLHFRGSGIQYAALNLAGLQIVFNHYNAAQESIQEAIRVAQHHGDHICVAFAIAWLIRINQKVGKSKDAVLQLVSSCLNRAQELHLPALHVLATLTEVESDMMRGRTDSPESVRPATQFVPHMFAAQAPAPRPLHVWSRLHEAMQSIASIATPAASLSNNGTRTMIALQAQAATGSGADASDRSGGSGMDWIKSTEAILNTVWSLSGKVTISSAAGWSLFGHRSLEQVFSRMHLLCYEDSASIGEVALTVSQMATSNLAQTKTEENVYARALNFLVDVVVGGTQTLRRRYLLNDVGYQRTLHHLFFWWALHRGEFSRAETHLDAILVLSPEGKDFPAYLEALMLKADLWAAMDDYPRSLELLESLEATCSEHGFAYLHAQVLIAASRTRFQASAPHAPFASLNVLLKCVDICWVHHFDLLLAEAHVVMAEIFIAMGKLQDAYSLINDQMPMVMEHGSVKLRGECLLVLAKTMIASIKRSKEGSKEPITAAAKAIEMLNTSAKMFSSVQNLRRLKEVSYVQSLVYHHVALQAQRCGSDSSSYCSSREQAAASFLRHSSRLQQAAFLPVESFFDLESPESIRQVIVHRSSEL</sequence>
<feature type="region of interest" description="Disordered" evidence="9">
    <location>
        <begin position="201"/>
        <end position="227"/>
    </location>
</feature>
<dbReference type="Proteomes" id="UP000476176">
    <property type="component" value="Unassembled WGS sequence"/>
</dbReference>
<evidence type="ECO:0000313" key="13">
    <source>
        <dbReference type="EMBL" id="KAE9011751.1"/>
    </source>
</evidence>
<dbReference type="EMBL" id="QXGE01000368">
    <property type="protein sequence ID" value="KAE9314543.1"/>
    <property type="molecule type" value="Genomic_DNA"/>
</dbReference>
<evidence type="ECO:0000313" key="20">
    <source>
        <dbReference type="Proteomes" id="UP000429523"/>
    </source>
</evidence>
<dbReference type="GO" id="GO:0045842">
    <property type="term" value="P:positive regulation of mitotic metaphase/anaphase transition"/>
    <property type="evidence" value="ECO:0007669"/>
    <property type="project" value="TreeGrafter"/>
</dbReference>
<comment type="similarity">
    <text evidence="1">Belongs to the APC5 family.</text>
</comment>
<evidence type="ECO:0000256" key="1">
    <source>
        <dbReference type="ARBA" id="ARBA00007450"/>
    </source>
</evidence>
<evidence type="ECO:0000313" key="26">
    <source>
        <dbReference type="Proteomes" id="UP000460718"/>
    </source>
</evidence>
<dbReference type="EMBL" id="QXGF01000437">
    <property type="protein sequence ID" value="KAE8940251.1"/>
    <property type="molecule type" value="Genomic_DNA"/>
</dbReference>
<evidence type="ECO:0000313" key="17">
    <source>
        <dbReference type="EMBL" id="KAE9239555.1"/>
    </source>
</evidence>
<feature type="compositionally biased region" description="Basic and acidic residues" evidence="9">
    <location>
        <begin position="201"/>
        <end position="216"/>
    </location>
</feature>
<protein>
    <recommendedName>
        <fullName evidence="2">Anaphase-promoting complex subunit 5</fullName>
    </recommendedName>
    <alternativeName>
        <fullName evidence="7">Cyclosome subunit 5</fullName>
    </alternativeName>
</protein>
<dbReference type="Proteomes" id="UP000440367">
    <property type="component" value="Unassembled WGS sequence"/>
</dbReference>
<dbReference type="EMBL" id="QXGB01000067">
    <property type="protein sequence ID" value="KAE9233076.1"/>
    <property type="molecule type" value="Genomic_DNA"/>
</dbReference>
<dbReference type="SUPFAM" id="SSF48452">
    <property type="entry name" value="TPR-like"/>
    <property type="match status" value="1"/>
</dbReference>
<evidence type="ECO:0000256" key="9">
    <source>
        <dbReference type="SAM" id="MobiDB-lite"/>
    </source>
</evidence>
<comment type="function">
    <text evidence="8">Component of the anaphase promoting complex/cyclosome (APC/C), a cell cycle-regulated E3 ubiquitin ligase that controls progression through mitosis and the G1 phase of the cell cycle. The APC/C complex acts by mediating ubiquitination and subsequent degradation of target proteins: it mainly mediates the formation of 'Lys-11'-linked polyubiquitin chains and, to a lower extent, the formation of 'Lys-48'- and 'Lys-63'-linked polyubiquitin chains. The APC/C complex catalyzes assembly of branched 'Lys-11'-/'Lys-48'-linked branched ubiquitin chains on target proteins.</text>
</comment>
<evidence type="ECO:0000256" key="7">
    <source>
        <dbReference type="ARBA" id="ARBA00031069"/>
    </source>
</evidence>
<dbReference type="InterPro" id="IPR026000">
    <property type="entry name" value="Apc5_dom"/>
</dbReference>
<keyword evidence="21" id="KW-1185">Reference proteome</keyword>
<evidence type="ECO:0000256" key="8">
    <source>
        <dbReference type="ARBA" id="ARBA00045696"/>
    </source>
</evidence>
<dbReference type="AlphaFoldDB" id="A0A6A3SLI4"/>
<dbReference type="Pfam" id="PF12862">
    <property type="entry name" value="ANAPC5"/>
    <property type="match status" value="1"/>
</dbReference>
<evidence type="ECO:0000313" key="23">
    <source>
        <dbReference type="Proteomes" id="UP000440367"/>
    </source>
</evidence>
<dbReference type="EMBL" id="QXFZ01000417">
    <property type="protein sequence ID" value="KAE9117275.1"/>
    <property type="molecule type" value="Genomic_DNA"/>
</dbReference>
<evidence type="ECO:0000313" key="15">
    <source>
        <dbReference type="EMBL" id="KAE9146669.1"/>
    </source>
</evidence>
<feature type="region of interest" description="Disordered" evidence="9">
    <location>
        <begin position="313"/>
        <end position="333"/>
    </location>
</feature>
<evidence type="ECO:0000313" key="24">
    <source>
        <dbReference type="Proteomes" id="UP000440732"/>
    </source>
</evidence>
<dbReference type="EMBL" id="QXGD01000431">
    <property type="protein sequence ID" value="KAE9239893.1"/>
    <property type="molecule type" value="Genomic_DNA"/>
</dbReference>
<gene>
    <name evidence="19" type="ORF">PF001_g8225</name>
    <name evidence="18" type="ORF">PF002_g10039</name>
    <name evidence="17" type="ORF">PF004_g7892</name>
    <name evidence="16" type="ORF">PF005_g2481</name>
    <name evidence="15" type="ORF">PF006_g8582</name>
    <name evidence="14" type="ORF">PF007_g9338</name>
    <name evidence="12" type="ORF">PF009_g9930</name>
    <name evidence="13" type="ORF">PF011_g9222</name>
</gene>
<dbReference type="GO" id="GO:0051301">
    <property type="term" value="P:cell division"/>
    <property type="evidence" value="ECO:0007669"/>
    <property type="project" value="UniProtKB-KW"/>
</dbReference>
<feature type="region of interest" description="Disordered" evidence="9">
    <location>
        <begin position="377"/>
        <end position="400"/>
    </location>
</feature>
<evidence type="ECO:0000256" key="10">
    <source>
        <dbReference type="SAM" id="SignalP"/>
    </source>
</evidence>
<dbReference type="EMBL" id="QXGC01000354">
    <property type="protein sequence ID" value="KAE9239555.1"/>
    <property type="molecule type" value="Genomic_DNA"/>
</dbReference>
<dbReference type="InterPro" id="IPR011990">
    <property type="entry name" value="TPR-like_helical_dom_sf"/>
</dbReference>
<dbReference type="Proteomes" id="UP000429523">
    <property type="component" value="Unassembled WGS sequence"/>
</dbReference>
<evidence type="ECO:0000313" key="19">
    <source>
        <dbReference type="EMBL" id="KAE9314543.1"/>
    </source>
</evidence>
<evidence type="ECO:0000256" key="3">
    <source>
        <dbReference type="ARBA" id="ARBA00022618"/>
    </source>
</evidence>